<evidence type="ECO:0000313" key="2">
    <source>
        <dbReference type="EMBL" id="ULU09284.1"/>
    </source>
</evidence>
<dbReference type="EMBL" id="CP090891">
    <property type="protein sequence ID" value="ULU09284.1"/>
    <property type="molecule type" value="Genomic_DNA"/>
</dbReference>
<gene>
    <name evidence="2" type="ORF">L3Y34_014002</name>
</gene>
<sequence>MNPEELIDEDAFAGGKMNVIRSPQEADMMKRRSHLFLLRPKKDPETDQTSSSFWRSQPAGEESWSLDQVRLCGLLITQKSSSGSTSSRGFAEHVDGQERESYEKETKSSTSIKASFQFHSLLLE</sequence>
<feature type="region of interest" description="Disordered" evidence="1">
    <location>
        <begin position="79"/>
        <end position="111"/>
    </location>
</feature>
<accession>A0AAE9DQE4</accession>
<protein>
    <submittedName>
        <fullName evidence="2">Uncharacterized protein</fullName>
    </submittedName>
</protein>
<feature type="region of interest" description="Disordered" evidence="1">
    <location>
        <begin position="39"/>
        <end position="62"/>
    </location>
</feature>
<evidence type="ECO:0000313" key="3">
    <source>
        <dbReference type="Proteomes" id="UP000827892"/>
    </source>
</evidence>
<organism evidence="2 3">
    <name type="scientific">Caenorhabditis briggsae</name>
    <dbReference type="NCBI Taxonomy" id="6238"/>
    <lineage>
        <taxon>Eukaryota</taxon>
        <taxon>Metazoa</taxon>
        <taxon>Ecdysozoa</taxon>
        <taxon>Nematoda</taxon>
        <taxon>Chromadorea</taxon>
        <taxon>Rhabditida</taxon>
        <taxon>Rhabditina</taxon>
        <taxon>Rhabditomorpha</taxon>
        <taxon>Rhabditoidea</taxon>
        <taxon>Rhabditidae</taxon>
        <taxon>Peloderinae</taxon>
        <taxon>Caenorhabditis</taxon>
    </lineage>
</organism>
<dbReference type="AlphaFoldDB" id="A0AAE9DQE4"/>
<dbReference type="Proteomes" id="UP000827892">
    <property type="component" value="Chromosome I"/>
</dbReference>
<proteinExistence type="predicted"/>
<name>A0AAE9DQE4_CAEBR</name>
<feature type="compositionally biased region" description="Basic and acidic residues" evidence="1">
    <location>
        <begin position="90"/>
        <end position="107"/>
    </location>
</feature>
<reference evidence="2 3" key="1">
    <citation type="submission" date="2022-05" db="EMBL/GenBank/DDBJ databases">
        <title>Chromosome-level reference genomes for two strains of Caenorhabditis briggsae: an improved platform for comparative genomics.</title>
        <authorList>
            <person name="Stevens L."/>
            <person name="Andersen E.C."/>
        </authorList>
    </citation>
    <scope>NUCLEOTIDE SEQUENCE [LARGE SCALE GENOMIC DNA]</scope>
    <source>
        <strain evidence="2">QX1410_ONT</strain>
        <tissue evidence="2">Whole-organism</tissue>
    </source>
</reference>
<evidence type="ECO:0000256" key="1">
    <source>
        <dbReference type="SAM" id="MobiDB-lite"/>
    </source>
</evidence>